<dbReference type="PIRSF" id="PIRSF006324">
    <property type="entry name" value="LeuE"/>
    <property type="match status" value="1"/>
</dbReference>
<dbReference type="GO" id="GO:0015171">
    <property type="term" value="F:amino acid transmembrane transporter activity"/>
    <property type="evidence" value="ECO:0007669"/>
    <property type="project" value="TreeGrafter"/>
</dbReference>
<keyword evidence="4 6" id="KW-1133">Transmembrane helix</keyword>
<dbReference type="Proteomes" id="UP000184170">
    <property type="component" value="Unassembled WGS sequence"/>
</dbReference>
<proteinExistence type="predicted"/>
<feature type="transmembrane region" description="Helical" evidence="6">
    <location>
        <begin position="148"/>
        <end position="168"/>
    </location>
</feature>
<evidence type="ECO:0000313" key="7">
    <source>
        <dbReference type="EMBL" id="SHF75710.1"/>
    </source>
</evidence>
<evidence type="ECO:0000256" key="4">
    <source>
        <dbReference type="ARBA" id="ARBA00022989"/>
    </source>
</evidence>
<dbReference type="STRING" id="494016.SAMN04487965_2626"/>
<dbReference type="AlphaFoldDB" id="A0A1M5E949"/>
<keyword evidence="5 6" id="KW-0472">Membrane</keyword>
<keyword evidence="3 6" id="KW-0812">Transmembrane</keyword>
<accession>A0A1M5E949</accession>
<dbReference type="PANTHER" id="PTHR30086:SF20">
    <property type="entry name" value="ARGININE EXPORTER PROTEIN ARGO-RELATED"/>
    <property type="match status" value="1"/>
</dbReference>
<evidence type="ECO:0000256" key="5">
    <source>
        <dbReference type="ARBA" id="ARBA00023136"/>
    </source>
</evidence>
<feature type="transmembrane region" description="Helical" evidence="6">
    <location>
        <begin position="42"/>
        <end position="65"/>
    </location>
</feature>
<dbReference type="InterPro" id="IPR001123">
    <property type="entry name" value="LeuE-type"/>
</dbReference>
<dbReference type="OrthoDB" id="9804822at2"/>
<evidence type="ECO:0000256" key="6">
    <source>
        <dbReference type="SAM" id="Phobius"/>
    </source>
</evidence>
<dbReference type="Pfam" id="PF01810">
    <property type="entry name" value="LysE"/>
    <property type="match status" value="1"/>
</dbReference>
<name>A0A1M5E949_9GAMM</name>
<keyword evidence="2" id="KW-1003">Cell membrane</keyword>
<protein>
    <submittedName>
        <fullName evidence="7">Threonine/homoserine/homoserine lactone efflux protein</fullName>
    </submittedName>
</protein>
<gene>
    <name evidence="7" type="ORF">SAMN04487965_2626</name>
</gene>
<feature type="transmembrane region" description="Helical" evidence="6">
    <location>
        <begin position="114"/>
        <end position="136"/>
    </location>
</feature>
<organism evidence="7 8">
    <name type="scientific">Microbulbifer donghaiensis</name>
    <dbReference type="NCBI Taxonomy" id="494016"/>
    <lineage>
        <taxon>Bacteria</taxon>
        <taxon>Pseudomonadati</taxon>
        <taxon>Pseudomonadota</taxon>
        <taxon>Gammaproteobacteria</taxon>
        <taxon>Cellvibrionales</taxon>
        <taxon>Microbulbiferaceae</taxon>
        <taxon>Microbulbifer</taxon>
    </lineage>
</organism>
<feature type="transmembrane region" description="Helical" evidence="6">
    <location>
        <begin position="71"/>
        <end position="93"/>
    </location>
</feature>
<dbReference type="GO" id="GO:0005886">
    <property type="term" value="C:plasma membrane"/>
    <property type="evidence" value="ECO:0007669"/>
    <property type="project" value="UniProtKB-SubCell"/>
</dbReference>
<evidence type="ECO:0000256" key="3">
    <source>
        <dbReference type="ARBA" id="ARBA00022692"/>
    </source>
</evidence>
<comment type="subcellular location">
    <subcellularLocation>
        <location evidence="1">Cell membrane</location>
        <topology evidence="1">Multi-pass membrane protein</topology>
    </subcellularLocation>
</comment>
<dbReference type="RefSeq" id="WP_073275854.1">
    <property type="nucleotide sequence ID" value="NZ_FQVA01000003.1"/>
</dbReference>
<evidence type="ECO:0000313" key="8">
    <source>
        <dbReference type="Proteomes" id="UP000184170"/>
    </source>
</evidence>
<dbReference type="PANTHER" id="PTHR30086">
    <property type="entry name" value="ARGININE EXPORTER PROTEIN ARGO"/>
    <property type="match status" value="1"/>
</dbReference>
<feature type="transmembrane region" description="Helical" evidence="6">
    <location>
        <begin position="6"/>
        <end position="30"/>
    </location>
</feature>
<dbReference type="EMBL" id="FQVA01000003">
    <property type="protein sequence ID" value="SHF75710.1"/>
    <property type="molecule type" value="Genomic_DNA"/>
</dbReference>
<evidence type="ECO:0000256" key="2">
    <source>
        <dbReference type="ARBA" id="ARBA00022475"/>
    </source>
</evidence>
<keyword evidence="8" id="KW-1185">Reference proteome</keyword>
<sequence>MFGIENLWLFVVSGLVLNILPGPDSLYIVGRSASQGFRAGSAAALGIGTGTMVHVLAASLGLAMILATSAWAFTVVKLIGCAYLLYVGATMIVGKSGGAGIQAEKPAPVPLKKIFYQGFLTNVLNPKVALFFLAFVPQFIAADSDSKALAFVLLGLIFNANGMLWCHFLAWSSASVSRKFKTSERAAKWLNRAAGSLFGFFGIKLALSSQS</sequence>
<reference evidence="8" key="1">
    <citation type="submission" date="2016-11" db="EMBL/GenBank/DDBJ databases">
        <authorList>
            <person name="Varghese N."/>
            <person name="Submissions S."/>
        </authorList>
    </citation>
    <scope>NUCLEOTIDE SEQUENCE [LARGE SCALE GENOMIC DNA]</scope>
    <source>
        <strain evidence="8">CGMCC 1.7063</strain>
    </source>
</reference>
<evidence type="ECO:0000256" key="1">
    <source>
        <dbReference type="ARBA" id="ARBA00004651"/>
    </source>
</evidence>